<accession>X1VB68</accession>
<organism evidence="2">
    <name type="scientific">marine sediment metagenome</name>
    <dbReference type="NCBI Taxonomy" id="412755"/>
    <lineage>
        <taxon>unclassified sequences</taxon>
        <taxon>metagenomes</taxon>
        <taxon>ecological metagenomes</taxon>
    </lineage>
</organism>
<gene>
    <name evidence="2" type="ORF">S12H4_47912</name>
</gene>
<feature type="compositionally biased region" description="Basic residues" evidence="1">
    <location>
        <begin position="71"/>
        <end position="82"/>
    </location>
</feature>
<evidence type="ECO:0000313" key="2">
    <source>
        <dbReference type="EMBL" id="GAJ14212.1"/>
    </source>
</evidence>
<name>X1VB68_9ZZZZ</name>
<proteinExistence type="predicted"/>
<dbReference type="AlphaFoldDB" id="X1VB68"/>
<comment type="caution">
    <text evidence="2">The sequence shown here is derived from an EMBL/GenBank/DDBJ whole genome shotgun (WGS) entry which is preliminary data.</text>
</comment>
<dbReference type="EMBL" id="BARW01029883">
    <property type="protein sequence ID" value="GAJ14212.1"/>
    <property type="molecule type" value="Genomic_DNA"/>
</dbReference>
<feature type="non-terminal residue" evidence="2">
    <location>
        <position position="1"/>
    </location>
</feature>
<evidence type="ECO:0000256" key="1">
    <source>
        <dbReference type="SAM" id="MobiDB-lite"/>
    </source>
</evidence>
<sequence>EPFYAKGEAEWRAKHPNLEADEADAKARGYSSLEELEEVRASGMTDEEYFAAQTEPVAEPVAEQKAEPKKASRKRKQAVAVK</sequence>
<reference evidence="2" key="1">
    <citation type="journal article" date="2014" name="Front. Microbiol.">
        <title>High frequency of phylogenetically diverse reductive dehalogenase-homologous genes in deep subseafloor sedimentary metagenomes.</title>
        <authorList>
            <person name="Kawai M."/>
            <person name="Futagami T."/>
            <person name="Toyoda A."/>
            <person name="Takaki Y."/>
            <person name="Nishi S."/>
            <person name="Hori S."/>
            <person name="Arai W."/>
            <person name="Tsubouchi T."/>
            <person name="Morono Y."/>
            <person name="Uchiyama I."/>
            <person name="Ito T."/>
            <person name="Fujiyama A."/>
            <person name="Inagaki F."/>
            <person name="Takami H."/>
        </authorList>
    </citation>
    <scope>NUCLEOTIDE SEQUENCE</scope>
    <source>
        <strain evidence="2">Expedition CK06-06</strain>
    </source>
</reference>
<protein>
    <submittedName>
        <fullName evidence="2">Uncharacterized protein</fullName>
    </submittedName>
</protein>
<feature type="region of interest" description="Disordered" evidence="1">
    <location>
        <begin position="55"/>
        <end position="82"/>
    </location>
</feature>